<gene>
    <name evidence="1" type="ORF">LCR01_09850</name>
</gene>
<dbReference type="EMBL" id="BJZM01000017">
    <property type="protein sequence ID" value="GEO76542.1"/>
    <property type="molecule type" value="Genomic_DNA"/>
</dbReference>
<protein>
    <submittedName>
        <fullName evidence="1">Uncharacterized protein</fullName>
    </submittedName>
</protein>
<proteinExistence type="predicted"/>
<organism evidence="1 2">
    <name type="scientific">Companilactobacillus crustorum</name>
    <dbReference type="NCBI Taxonomy" id="392416"/>
    <lineage>
        <taxon>Bacteria</taxon>
        <taxon>Bacillati</taxon>
        <taxon>Bacillota</taxon>
        <taxon>Bacilli</taxon>
        <taxon>Lactobacillales</taxon>
        <taxon>Lactobacillaceae</taxon>
        <taxon>Companilactobacillus</taxon>
    </lineage>
</organism>
<accession>A0AB34ACG8</accession>
<sequence length="68" mass="7323">MIPRSRYYTIHQDLSRAQVKKAANSGNKITTLGGLLPGSIGVSAGLIHKGLVVKAWSIYSYKSCLCLS</sequence>
<name>A0AB34ACG8_9LACO</name>
<comment type="caution">
    <text evidence="1">The sequence shown here is derived from an EMBL/GenBank/DDBJ whole genome shotgun (WGS) entry which is preliminary data.</text>
</comment>
<dbReference type="AlphaFoldDB" id="A0AB34ACG8"/>
<reference evidence="1 2" key="1">
    <citation type="submission" date="2019-07" db="EMBL/GenBank/DDBJ databases">
        <title>Whole genome shotgun sequence of Lactobacillus crustorum NBRC 107159.</title>
        <authorList>
            <person name="Hosoyama A."/>
            <person name="Uohara A."/>
            <person name="Ohji S."/>
            <person name="Ichikawa N."/>
        </authorList>
    </citation>
    <scope>NUCLEOTIDE SEQUENCE [LARGE SCALE GENOMIC DNA]</scope>
    <source>
        <strain evidence="1 2">NBRC 107159</strain>
    </source>
</reference>
<dbReference type="RefSeq" id="WP_147000149.1">
    <property type="nucleotide sequence ID" value="NZ_BJZM01000017.1"/>
</dbReference>
<evidence type="ECO:0000313" key="2">
    <source>
        <dbReference type="Proteomes" id="UP000321618"/>
    </source>
</evidence>
<evidence type="ECO:0000313" key="1">
    <source>
        <dbReference type="EMBL" id="GEO76542.1"/>
    </source>
</evidence>
<dbReference type="Proteomes" id="UP000321618">
    <property type="component" value="Unassembled WGS sequence"/>
</dbReference>